<name>A0A9W4XRQ9_9PLEO</name>
<organism evidence="2 3">
    <name type="scientific">Periconia digitata</name>
    <dbReference type="NCBI Taxonomy" id="1303443"/>
    <lineage>
        <taxon>Eukaryota</taxon>
        <taxon>Fungi</taxon>
        <taxon>Dikarya</taxon>
        <taxon>Ascomycota</taxon>
        <taxon>Pezizomycotina</taxon>
        <taxon>Dothideomycetes</taxon>
        <taxon>Pleosporomycetidae</taxon>
        <taxon>Pleosporales</taxon>
        <taxon>Massarineae</taxon>
        <taxon>Periconiaceae</taxon>
        <taxon>Periconia</taxon>
    </lineage>
</organism>
<dbReference type="AlphaFoldDB" id="A0A9W4XRQ9"/>
<feature type="signal peptide" evidence="1">
    <location>
        <begin position="1"/>
        <end position="20"/>
    </location>
</feature>
<evidence type="ECO:0000313" key="2">
    <source>
        <dbReference type="EMBL" id="CAI6341178.1"/>
    </source>
</evidence>
<sequence length="67" mass="7217">MQFSTIAITIFSTFMATTYALPAVEGVDFNNLNERDEVMCGGKWCHPNCCLPGILGHPASVTCTTSC</sequence>
<dbReference type="Proteomes" id="UP001152607">
    <property type="component" value="Unassembled WGS sequence"/>
</dbReference>
<comment type="caution">
    <text evidence="2">The sequence shown here is derived from an EMBL/GenBank/DDBJ whole genome shotgun (WGS) entry which is preliminary data.</text>
</comment>
<proteinExistence type="predicted"/>
<reference evidence="2" key="1">
    <citation type="submission" date="2023-01" db="EMBL/GenBank/DDBJ databases">
        <authorList>
            <person name="Van Ghelder C."/>
            <person name="Rancurel C."/>
        </authorList>
    </citation>
    <scope>NUCLEOTIDE SEQUENCE</scope>
    <source>
        <strain evidence="2">CNCM I-4278</strain>
    </source>
</reference>
<gene>
    <name evidence="2" type="ORF">PDIGIT_LOCUS14371</name>
</gene>
<evidence type="ECO:0000313" key="3">
    <source>
        <dbReference type="Proteomes" id="UP001152607"/>
    </source>
</evidence>
<keyword evidence="3" id="KW-1185">Reference proteome</keyword>
<evidence type="ECO:0000256" key="1">
    <source>
        <dbReference type="SAM" id="SignalP"/>
    </source>
</evidence>
<dbReference type="EMBL" id="CAOQHR010000011">
    <property type="protein sequence ID" value="CAI6341178.1"/>
    <property type="molecule type" value="Genomic_DNA"/>
</dbReference>
<feature type="chain" id="PRO_5040748919" evidence="1">
    <location>
        <begin position="21"/>
        <end position="67"/>
    </location>
</feature>
<accession>A0A9W4XRQ9</accession>
<protein>
    <submittedName>
        <fullName evidence="2">Uncharacterized protein</fullName>
    </submittedName>
</protein>
<keyword evidence="1" id="KW-0732">Signal</keyword>